<dbReference type="AlphaFoldDB" id="Q24GG2"/>
<dbReference type="KEGG" id="tet:TTHERM_00726290"/>
<dbReference type="Proteomes" id="UP000009168">
    <property type="component" value="Unassembled WGS sequence"/>
</dbReference>
<reference evidence="3" key="1">
    <citation type="journal article" date="2006" name="PLoS Biol.">
        <title>Macronuclear genome sequence of the ciliate Tetrahymena thermophila, a model eukaryote.</title>
        <authorList>
            <person name="Eisen J.A."/>
            <person name="Coyne R.S."/>
            <person name="Wu M."/>
            <person name="Wu D."/>
            <person name="Thiagarajan M."/>
            <person name="Wortman J.R."/>
            <person name="Badger J.H."/>
            <person name="Ren Q."/>
            <person name="Amedeo P."/>
            <person name="Jones K.M."/>
            <person name="Tallon L.J."/>
            <person name="Delcher A.L."/>
            <person name="Salzberg S.L."/>
            <person name="Silva J.C."/>
            <person name="Haas B.J."/>
            <person name="Majoros W.H."/>
            <person name="Farzad M."/>
            <person name="Carlton J.M."/>
            <person name="Smith R.K. Jr."/>
            <person name="Garg J."/>
            <person name="Pearlman R.E."/>
            <person name="Karrer K.M."/>
            <person name="Sun L."/>
            <person name="Manning G."/>
            <person name="Elde N.C."/>
            <person name="Turkewitz A.P."/>
            <person name="Asai D.J."/>
            <person name="Wilkes D.E."/>
            <person name="Wang Y."/>
            <person name="Cai H."/>
            <person name="Collins K."/>
            <person name="Stewart B.A."/>
            <person name="Lee S.R."/>
            <person name="Wilamowska K."/>
            <person name="Weinberg Z."/>
            <person name="Ruzzo W.L."/>
            <person name="Wloga D."/>
            <person name="Gaertig J."/>
            <person name="Frankel J."/>
            <person name="Tsao C.-C."/>
            <person name="Gorovsky M.A."/>
            <person name="Keeling P.J."/>
            <person name="Waller R.F."/>
            <person name="Patron N.J."/>
            <person name="Cherry J.M."/>
            <person name="Stover N.A."/>
            <person name="Krieger C.J."/>
            <person name="del Toro C."/>
            <person name="Ryder H.F."/>
            <person name="Williamson S.C."/>
            <person name="Barbeau R.A."/>
            <person name="Hamilton E.P."/>
            <person name="Orias E."/>
        </authorList>
    </citation>
    <scope>NUCLEOTIDE SEQUENCE [LARGE SCALE GENOMIC DNA]</scope>
    <source>
        <strain evidence="3">SB210</strain>
    </source>
</reference>
<dbReference type="RefSeq" id="XP_001027151.2">
    <property type="nucleotide sequence ID" value="XM_001027151.2"/>
</dbReference>
<proteinExistence type="predicted"/>
<feature type="compositionally biased region" description="Low complexity" evidence="1">
    <location>
        <begin position="21"/>
        <end position="31"/>
    </location>
</feature>
<dbReference type="GeneID" id="7845527"/>
<dbReference type="HOGENOM" id="CLU_807719_0_0_1"/>
<evidence type="ECO:0000313" key="3">
    <source>
        <dbReference type="Proteomes" id="UP000009168"/>
    </source>
</evidence>
<dbReference type="InParanoid" id="Q24GG2"/>
<protein>
    <submittedName>
        <fullName evidence="2">Uncharacterized protein</fullName>
    </submittedName>
</protein>
<name>Q24GG2_TETTS</name>
<sequence length="446" mass="53081">MDIEDEYETDKNQSTNESKDNSQSLMIQNSSSSLGKRKYIKKTMQSFMEKAEIEEQDINHEKSNQLQVFPMYETLKEQIEFILIGGDFIYKQQDFRLHNSDLYFKYRDFFNEGQQEQLKLYKDVVSISKSNNFLNVSLVNKRNGLIDFRNLISQLNQLLSVISGENHLNLLLQFQDILSQSHQAVLHIIQLYPDPQQLLQLQEKRLDYIKNYGKNYLKQNYNEDDFLIIGLTMLDFQRQVPCLSNLAFNQALVSLIGSNFEQLQSYFMRKGIKEFFDFKSRVLIQSQHIKEIVEGNGRYIAQSPFNLITYDDIQLQVKVEIETIKVDFPDELKYDKNSVNTETHELGFIMKFILEPDQIQYIINQRNMKLQQQGFDSQELLQKEEDICYNMQSQYLIEKFYQQELKTLIKDKNFNYFSLENSEQQENEENNKEDPDINQRCKYRLI</sequence>
<keyword evidence="3" id="KW-1185">Reference proteome</keyword>
<evidence type="ECO:0000313" key="2">
    <source>
        <dbReference type="EMBL" id="EAS06909.2"/>
    </source>
</evidence>
<feature type="region of interest" description="Disordered" evidence="1">
    <location>
        <begin position="1"/>
        <end position="31"/>
    </location>
</feature>
<organism evidence="2 3">
    <name type="scientific">Tetrahymena thermophila (strain SB210)</name>
    <dbReference type="NCBI Taxonomy" id="312017"/>
    <lineage>
        <taxon>Eukaryota</taxon>
        <taxon>Sar</taxon>
        <taxon>Alveolata</taxon>
        <taxon>Ciliophora</taxon>
        <taxon>Intramacronucleata</taxon>
        <taxon>Oligohymenophorea</taxon>
        <taxon>Hymenostomatida</taxon>
        <taxon>Tetrahymenina</taxon>
        <taxon>Tetrahymenidae</taxon>
        <taxon>Tetrahymena</taxon>
    </lineage>
</organism>
<gene>
    <name evidence="2" type="ORF">TTHERM_00726290</name>
</gene>
<accession>Q24GG2</accession>
<dbReference type="EMBL" id="GG662257">
    <property type="protein sequence ID" value="EAS06909.2"/>
    <property type="molecule type" value="Genomic_DNA"/>
</dbReference>
<evidence type="ECO:0000256" key="1">
    <source>
        <dbReference type="SAM" id="MobiDB-lite"/>
    </source>
</evidence>